<keyword evidence="3" id="KW-0443">Lipid metabolism</keyword>
<evidence type="ECO:0000256" key="3">
    <source>
        <dbReference type="HAMAP-Rule" id="MF_01217"/>
    </source>
</evidence>
<comment type="subcellular location">
    <subcellularLocation>
        <location evidence="3">Cytoplasm</location>
    </subcellularLocation>
</comment>
<dbReference type="NCBIfam" id="NF006031">
    <property type="entry name" value="PRK08172.1"/>
    <property type="match status" value="1"/>
</dbReference>
<dbReference type="InterPro" id="IPR036736">
    <property type="entry name" value="ACP-like_sf"/>
</dbReference>
<sequence length="87" mass="9657">MTVDEVEDRARAVLHMALGVDERYLIPQARLVDQLYADSMELLEMVMGLNEAFGIEIRAEDVAAIDTVADVYAAVRRLLGARVEHGV</sequence>
<keyword evidence="6" id="KW-1185">Reference proteome</keyword>
<protein>
    <recommendedName>
        <fullName evidence="3">Acyl carrier protein</fullName>
        <shortName evidence="3">ACP</shortName>
    </recommendedName>
</protein>
<evidence type="ECO:0000256" key="1">
    <source>
        <dbReference type="ARBA" id="ARBA00022450"/>
    </source>
</evidence>
<comment type="PTM">
    <text evidence="3">4'-phosphopantetheine is transferred from CoA to a specific serine of apo-ACP by AcpS. This modification is essential for activity because fatty acids are bound in thioester linkage to the sulfhydryl of the prosthetic group.</text>
</comment>
<dbReference type="EMBL" id="JBDOJC010000001">
    <property type="protein sequence ID" value="MEO2215479.1"/>
    <property type="molecule type" value="Genomic_DNA"/>
</dbReference>
<reference evidence="5 6" key="1">
    <citation type="submission" date="2024-05" db="EMBL/GenBank/DDBJ databases">
        <authorList>
            <person name="De Oliveira J.P."/>
            <person name="Noriler S.A."/>
            <person name="De Oliveira A.G."/>
            <person name="Sipoli D.S."/>
        </authorList>
    </citation>
    <scope>NUCLEOTIDE SEQUENCE [LARGE SCALE GENOMIC DNA]</scope>
    <source>
        <strain evidence="5 6">LABIM189</strain>
    </source>
</reference>
<keyword evidence="3" id="KW-0275">Fatty acid biosynthesis</keyword>
<dbReference type="Gene3D" id="1.10.1200.10">
    <property type="entry name" value="ACP-like"/>
    <property type="match status" value="1"/>
</dbReference>
<feature type="domain" description="Carrier" evidence="4">
    <location>
        <begin position="4"/>
        <end position="79"/>
    </location>
</feature>
<comment type="function">
    <text evidence="3">Carrier of the growing fatty acid chain in fatty acid biosynthesis.</text>
</comment>
<keyword evidence="2 3" id="KW-0597">Phosphoprotein</keyword>
<keyword evidence="3" id="KW-0444">Lipid biosynthesis</keyword>
<comment type="caution">
    <text evidence="5">The sequence shown here is derived from an EMBL/GenBank/DDBJ whole genome shotgun (WGS) entry which is preliminary data.</text>
</comment>
<dbReference type="PANTHER" id="PTHR20863">
    <property type="entry name" value="ACYL CARRIER PROTEIN"/>
    <property type="match status" value="1"/>
</dbReference>
<dbReference type="SUPFAM" id="SSF47336">
    <property type="entry name" value="ACP-like"/>
    <property type="match status" value="1"/>
</dbReference>
<proteinExistence type="inferred from homology"/>
<dbReference type="RefSeq" id="WP_347369278.1">
    <property type="nucleotide sequence ID" value="NZ_JBDOJC010000001.1"/>
</dbReference>
<dbReference type="PANTHER" id="PTHR20863:SF76">
    <property type="entry name" value="CARRIER DOMAIN-CONTAINING PROTEIN"/>
    <property type="match status" value="1"/>
</dbReference>
<organism evidence="5 6">
    <name type="scientific">Chromobacterium vaccinii</name>
    <dbReference type="NCBI Taxonomy" id="1108595"/>
    <lineage>
        <taxon>Bacteria</taxon>
        <taxon>Pseudomonadati</taxon>
        <taxon>Pseudomonadota</taxon>
        <taxon>Betaproteobacteria</taxon>
        <taxon>Neisseriales</taxon>
        <taxon>Chromobacteriaceae</taxon>
        <taxon>Chromobacterium</taxon>
    </lineage>
</organism>
<dbReference type="HAMAP" id="MF_01217">
    <property type="entry name" value="Acyl_carrier"/>
    <property type="match status" value="1"/>
</dbReference>
<name>A0ABV0F5Z0_9NEIS</name>
<evidence type="ECO:0000313" key="6">
    <source>
        <dbReference type="Proteomes" id="UP001455709"/>
    </source>
</evidence>
<evidence type="ECO:0000259" key="4">
    <source>
        <dbReference type="PROSITE" id="PS50075"/>
    </source>
</evidence>
<feature type="modified residue" description="O-(pantetheine 4'-phosphoryl)serine" evidence="3">
    <location>
        <position position="39"/>
    </location>
</feature>
<accession>A0ABV0F5Z0</accession>
<dbReference type="InterPro" id="IPR003231">
    <property type="entry name" value="ACP"/>
</dbReference>
<keyword evidence="3" id="KW-0276">Fatty acid metabolism</keyword>
<dbReference type="Pfam" id="PF00550">
    <property type="entry name" value="PP-binding"/>
    <property type="match status" value="1"/>
</dbReference>
<dbReference type="PROSITE" id="PS50075">
    <property type="entry name" value="CARRIER"/>
    <property type="match status" value="1"/>
</dbReference>
<gene>
    <name evidence="3" type="primary">acpP</name>
    <name evidence="5" type="ORF">ABGV49_00160</name>
</gene>
<evidence type="ECO:0000256" key="2">
    <source>
        <dbReference type="ARBA" id="ARBA00022553"/>
    </source>
</evidence>
<comment type="similarity">
    <text evidence="3">Belongs to the acyl carrier protein (ACP) family.</text>
</comment>
<keyword evidence="3" id="KW-0963">Cytoplasm</keyword>
<dbReference type="InterPro" id="IPR009081">
    <property type="entry name" value="PP-bd_ACP"/>
</dbReference>
<evidence type="ECO:0000313" key="5">
    <source>
        <dbReference type="EMBL" id="MEO2215479.1"/>
    </source>
</evidence>
<comment type="pathway">
    <text evidence="3">Lipid metabolism; fatty acid biosynthesis.</text>
</comment>
<keyword evidence="1 3" id="KW-0596">Phosphopantetheine</keyword>
<dbReference type="Proteomes" id="UP001455709">
    <property type="component" value="Unassembled WGS sequence"/>
</dbReference>